<evidence type="ECO:0000256" key="11">
    <source>
        <dbReference type="ARBA" id="ARBA00023136"/>
    </source>
</evidence>
<evidence type="ECO:0000313" key="15">
    <source>
        <dbReference type="WBParaSite" id="Pan_g4862.t1"/>
    </source>
</evidence>
<reference evidence="14" key="1">
    <citation type="journal article" date="2013" name="Genetics">
        <title>The draft genome and transcriptome of Panagrellus redivivus are shaped by the harsh demands of a free-living lifestyle.</title>
        <authorList>
            <person name="Srinivasan J."/>
            <person name="Dillman A.R."/>
            <person name="Macchietto M.G."/>
            <person name="Heikkinen L."/>
            <person name="Lakso M."/>
            <person name="Fracchia K.M."/>
            <person name="Antoshechkin I."/>
            <person name="Mortazavi A."/>
            <person name="Wong G."/>
            <person name="Sternberg P.W."/>
        </authorList>
    </citation>
    <scope>NUCLEOTIDE SEQUENCE [LARGE SCALE GENOMIC DNA]</scope>
    <source>
        <strain evidence="14">MT8872</strain>
    </source>
</reference>
<evidence type="ECO:0000313" key="14">
    <source>
        <dbReference type="Proteomes" id="UP000492821"/>
    </source>
</evidence>
<keyword evidence="13" id="KW-1133">Transmembrane helix</keyword>
<proteinExistence type="inferred from homology"/>
<evidence type="ECO:0000256" key="13">
    <source>
        <dbReference type="SAM" id="Phobius"/>
    </source>
</evidence>
<evidence type="ECO:0000256" key="6">
    <source>
        <dbReference type="ARBA" id="ARBA00022660"/>
    </source>
</evidence>
<feature type="compositionally biased region" description="Basic and acidic residues" evidence="12">
    <location>
        <begin position="53"/>
        <end position="63"/>
    </location>
</feature>
<evidence type="ECO:0000256" key="8">
    <source>
        <dbReference type="ARBA" id="ARBA00022946"/>
    </source>
</evidence>
<dbReference type="GO" id="GO:0045271">
    <property type="term" value="C:respiratory chain complex I"/>
    <property type="evidence" value="ECO:0007669"/>
    <property type="project" value="InterPro"/>
</dbReference>
<dbReference type="GO" id="GO:0005743">
    <property type="term" value="C:mitochondrial inner membrane"/>
    <property type="evidence" value="ECO:0007669"/>
    <property type="project" value="UniProtKB-SubCell"/>
</dbReference>
<dbReference type="PANTHER" id="PTHR15223">
    <property type="entry name" value="NADH-UBIQUINONE OXIDOREDUCTASE AGGG SUBUNIT"/>
    <property type="match status" value="1"/>
</dbReference>
<dbReference type="InterPro" id="IPR026627">
    <property type="entry name" value="NDUFB2_animal"/>
</dbReference>
<keyword evidence="11 13" id="KW-0472">Membrane</keyword>
<evidence type="ECO:0000256" key="1">
    <source>
        <dbReference type="ARBA" id="ARBA00003195"/>
    </source>
</evidence>
<dbReference type="AlphaFoldDB" id="A0A7E4ZZ73"/>
<dbReference type="GO" id="GO:0032981">
    <property type="term" value="P:mitochondrial respiratory chain complex I assembly"/>
    <property type="evidence" value="ECO:0007669"/>
    <property type="project" value="TreeGrafter"/>
</dbReference>
<keyword evidence="7" id="KW-0999">Mitochondrion inner membrane</keyword>
<dbReference type="Pfam" id="PF14813">
    <property type="entry name" value="NADH_B2"/>
    <property type="match status" value="1"/>
</dbReference>
<sequence length="161" mass="18661">MLLRKVAMQIAIQRQMRILAQRNPSLVNSIRHKWVSGAAATQTPQVPTGTRVGHPEDPETHTYDYEYRGTQSQGDTLIPDYMYREPPPGTTYIDRCVSTLLGGFLWFWFVYHMYYHSGHILGHWYMPYLSEFSNEELGIPADNAADPEYWGNHAKVYGTYR</sequence>
<keyword evidence="10" id="KW-0496">Mitochondrion</keyword>
<evidence type="ECO:0000256" key="3">
    <source>
        <dbReference type="ARBA" id="ARBA00005923"/>
    </source>
</evidence>
<comment type="similarity">
    <text evidence="3">Belongs to the complex I NDUFB2 subunit family.</text>
</comment>
<evidence type="ECO:0000256" key="12">
    <source>
        <dbReference type="SAM" id="MobiDB-lite"/>
    </source>
</evidence>
<keyword evidence="14" id="KW-1185">Reference proteome</keyword>
<evidence type="ECO:0000256" key="2">
    <source>
        <dbReference type="ARBA" id="ARBA00004443"/>
    </source>
</evidence>
<protein>
    <submittedName>
        <fullName evidence="15">NADH dehydrogenase [ubiquinone] 1 beta subcomplex subunit 2, mitochondrial</fullName>
    </submittedName>
</protein>
<dbReference type="PANTHER" id="PTHR15223:SF1">
    <property type="entry name" value="NADH DEHYDROGENASE [UBIQUINONE] 1 BETA SUBCOMPLEX SUBUNIT 2, MITOCHONDRIAL"/>
    <property type="match status" value="1"/>
</dbReference>
<keyword evidence="5" id="KW-0813">Transport</keyword>
<feature type="region of interest" description="Disordered" evidence="12">
    <location>
        <begin position="43"/>
        <end position="63"/>
    </location>
</feature>
<keyword evidence="9" id="KW-0249">Electron transport</keyword>
<reference evidence="15" key="2">
    <citation type="submission" date="2020-10" db="UniProtKB">
        <authorList>
            <consortium name="WormBaseParasite"/>
        </authorList>
    </citation>
    <scope>IDENTIFICATION</scope>
</reference>
<comment type="subunit">
    <text evidence="4">Complex I is composed of 45 different subunits.</text>
</comment>
<feature type="transmembrane region" description="Helical" evidence="13">
    <location>
        <begin position="92"/>
        <end position="111"/>
    </location>
</feature>
<evidence type="ECO:0000256" key="10">
    <source>
        <dbReference type="ARBA" id="ARBA00023128"/>
    </source>
</evidence>
<evidence type="ECO:0000256" key="5">
    <source>
        <dbReference type="ARBA" id="ARBA00022448"/>
    </source>
</evidence>
<comment type="subcellular location">
    <subcellularLocation>
        <location evidence="2">Mitochondrion inner membrane</location>
        <topology evidence="2">Peripheral membrane protein</topology>
        <orientation evidence="2">Matrix side</orientation>
    </subcellularLocation>
</comment>
<dbReference type="Proteomes" id="UP000492821">
    <property type="component" value="Unassembled WGS sequence"/>
</dbReference>
<keyword evidence="6" id="KW-0679">Respiratory chain</keyword>
<accession>A0A7E4ZZ73</accession>
<name>A0A7E4ZZ73_PANRE</name>
<dbReference type="WBParaSite" id="Pan_g4862.t1">
    <property type="protein sequence ID" value="Pan_g4862.t1"/>
    <property type="gene ID" value="Pan_g4862"/>
</dbReference>
<keyword evidence="8" id="KW-0809">Transit peptide</keyword>
<keyword evidence="13" id="KW-0812">Transmembrane</keyword>
<comment type="function">
    <text evidence="1">Accessory subunit of the mitochondrial membrane respiratory chain NADH dehydrogenase (Complex I), that is believed not to be involved in catalysis. Complex I functions in the transfer of electrons from NADH to the respiratory chain. The immediate electron acceptor for the enzyme is believed to be ubiquinone.</text>
</comment>
<organism evidence="14 15">
    <name type="scientific">Panagrellus redivivus</name>
    <name type="common">Microworm</name>
    <dbReference type="NCBI Taxonomy" id="6233"/>
    <lineage>
        <taxon>Eukaryota</taxon>
        <taxon>Metazoa</taxon>
        <taxon>Ecdysozoa</taxon>
        <taxon>Nematoda</taxon>
        <taxon>Chromadorea</taxon>
        <taxon>Rhabditida</taxon>
        <taxon>Tylenchina</taxon>
        <taxon>Panagrolaimomorpha</taxon>
        <taxon>Panagrolaimoidea</taxon>
        <taxon>Panagrolaimidae</taxon>
        <taxon>Panagrellus</taxon>
    </lineage>
</organism>
<evidence type="ECO:0000256" key="4">
    <source>
        <dbReference type="ARBA" id="ARBA00011533"/>
    </source>
</evidence>
<evidence type="ECO:0000256" key="9">
    <source>
        <dbReference type="ARBA" id="ARBA00022982"/>
    </source>
</evidence>
<evidence type="ECO:0000256" key="7">
    <source>
        <dbReference type="ARBA" id="ARBA00022792"/>
    </source>
</evidence>